<dbReference type="EMBL" id="VSED01000014">
    <property type="protein sequence ID" value="TYA38875.1"/>
    <property type="molecule type" value="Genomic_DNA"/>
</dbReference>
<reference evidence="1 4" key="1">
    <citation type="submission" date="2015-10" db="EMBL/GenBank/DDBJ databases">
        <title>Tn-seq of a polymicrobial infection.</title>
        <authorList>
            <person name="Stacy A."/>
            <person name="Rumbaugh K.P."/>
            <person name="Whiteley M."/>
        </authorList>
    </citation>
    <scope>NUCLEOTIDE SEQUENCE [LARGE SCALE GENOMIC DNA]</scope>
    <source>
        <strain evidence="1 4">624</strain>
    </source>
</reference>
<dbReference type="EMBL" id="PCGW01000010">
    <property type="protein sequence ID" value="PHO20496.1"/>
    <property type="molecule type" value="Genomic_DNA"/>
</dbReference>
<gene>
    <name evidence="1" type="ORF">ACT75_06480</name>
    <name evidence="2" type="ORF">CQR80_06270</name>
    <name evidence="3" type="ORF">FXB79_06200</name>
</gene>
<dbReference type="Proteomes" id="UP000323012">
    <property type="component" value="Unassembled WGS sequence"/>
</dbReference>
<dbReference type="EMBL" id="CP012959">
    <property type="protein sequence ID" value="AMQ94202.1"/>
    <property type="molecule type" value="Genomic_DNA"/>
</dbReference>
<evidence type="ECO:0000313" key="3">
    <source>
        <dbReference type="EMBL" id="TYA38875.1"/>
    </source>
</evidence>
<proteinExistence type="predicted"/>
<evidence type="ECO:0000313" key="6">
    <source>
        <dbReference type="Proteomes" id="UP000323012"/>
    </source>
</evidence>
<evidence type="ECO:0000313" key="2">
    <source>
        <dbReference type="EMBL" id="PHO20496.1"/>
    </source>
</evidence>
<keyword evidence="5" id="KW-1185">Reference proteome</keyword>
<dbReference type="AlphaFoldDB" id="A0A5D0EK92"/>
<dbReference type="RefSeq" id="WP_005553598.1">
    <property type="nucleotide sequence ID" value="NZ_CP012959.1"/>
</dbReference>
<dbReference type="Proteomes" id="UP000072236">
    <property type="component" value="Chromosome"/>
</dbReference>
<sequence length="258" mass="29946">MKKKIHSVLFLLTYFFSIQGQTMQNIEHTGQNRSNQSIQDVKQQLAAALARQEQKQIIVLQKKLTSLSSLSPQRLAQQIRTTEKILTRIFKTEKNLTPKFIDYLYFEPIETTDDTLMQEMKKNLLISFLANERAQIYIKDMSNANQFIQLLTEKGAKTTQISVLAEPAKTIFQRIREQMYQDFPNKKQFTITENRVSVIAPSSVIKPRLALAAAIFDQQFKGVEVDDFSYLDQPRENLQHNNDTTRYKTFQAMLEGLE</sequence>
<evidence type="ECO:0000313" key="4">
    <source>
        <dbReference type="Proteomes" id="UP000072236"/>
    </source>
</evidence>
<dbReference type="OrthoDB" id="5687619at2"/>
<reference evidence="3 6" key="3">
    <citation type="submission" date="2019-08" db="EMBL/GenBank/DDBJ databases">
        <title>Whole genome sequencing of Aggregatibacter actinomycetemcomitans cultured from blood stream infections in Denmark reveals a novel phylogenetic lineage expressing serotype a membrane O polysaccharide.</title>
        <authorList>
            <person name="Nedergaard S."/>
            <person name="Kobel C.M."/>
            <person name="Nielsen M.B."/>
            <person name="Moeller R.T."/>
            <person name="Jensen A.B."/>
            <person name="Noerskov-Lauritsen N."/>
        </authorList>
    </citation>
    <scope>NUCLEOTIDE SEQUENCE [LARGE SCALE GENOMIC DNA]</scope>
    <source>
        <strain evidence="3 6">PN_563</strain>
    </source>
</reference>
<dbReference type="Proteomes" id="UP000226080">
    <property type="component" value="Unassembled WGS sequence"/>
</dbReference>
<protein>
    <submittedName>
        <fullName evidence="3">Uncharacterized protein</fullName>
    </submittedName>
</protein>
<accession>A0A5D0EK92</accession>
<evidence type="ECO:0000313" key="1">
    <source>
        <dbReference type="EMBL" id="AMQ94202.1"/>
    </source>
</evidence>
<name>A0A5D0EK92_AGGAC</name>
<dbReference type="KEGG" id="aact:ACT75_06480"/>
<organism evidence="3 6">
    <name type="scientific">Aggregatibacter actinomycetemcomitans</name>
    <name type="common">Actinobacillus actinomycetemcomitans</name>
    <name type="synonym">Haemophilus actinomycetemcomitans</name>
    <dbReference type="NCBI Taxonomy" id="714"/>
    <lineage>
        <taxon>Bacteria</taxon>
        <taxon>Pseudomonadati</taxon>
        <taxon>Pseudomonadota</taxon>
        <taxon>Gammaproteobacteria</taxon>
        <taxon>Pasteurellales</taxon>
        <taxon>Pasteurellaceae</taxon>
        <taxon>Aggregatibacter</taxon>
    </lineage>
</organism>
<evidence type="ECO:0000313" key="5">
    <source>
        <dbReference type="Proteomes" id="UP000226080"/>
    </source>
</evidence>
<reference evidence="2 5" key="2">
    <citation type="submission" date="2017-10" db="EMBL/GenBank/DDBJ databases">
        <title>Draft genome sequences of Aggregatibacter actinomycetemcomitans strains 310a and 310b.</title>
        <authorList>
            <person name="May A.C."/>
            <person name="Ohta H."/>
            <person name="Maeda H."/>
            <person name="Kokeguchi S."/>
            <person name="Cugini C."/>
        </authorList>
    </citation>
    <scope>NUCLEOTIDE SEQUENCE [LARGE SCALE GENOMIC DNA]</scope>
    <source>
        <strain evidence="2 5">310b</strain>
    </source>
</reference>